<name>A0ABP6XUB7_9ACTN</name>
<dbReference type="RefSeq" id="WP_204913274.1">
    <property type="nucleotide sequence ID" value="NZ_BAAAYR010000004.1"/>
</dbReference>
<sequence>MTTRARRVLVVALAVVLVLGAAAYGLWRTQREVPVVVDAACPLLLTNTSNGSEDFADVVTWTGRTYVRVDDGPDWVLGDAAGAVTCSIGQMENPEGWRVAPGAWPDGTATRLPRRTVLRATGDRELVADEPGGPTLYCQADGVLEPAC</sequence>
<accession>A0ABP6XUB7</accession>
<dbReference type="Proteomes" id="UP001500767">
    <property type="component" value="Unassembled WGS sequence"/>
</dbReference>
<proteinExistence type="predicted"/>
<evidence type="ECO:0000313" key="2">
    <source>
        <dbReference type="Proteomes" id="UP001500767"/>
    </source>
</evidence>
<evidence type="ECO:0008006" key="3">
    <source>
        <dbReference type="Google" id="ProtNLM"/>
    </source>
</evidence>
<evidence type="ECO:0000313" key="1">
    <source>
        <dbReference type="EMBL" id="GAA3570156.1"/>
    </source>
</evidence>
<comment type="caution">
    <text evidence="1">The sequence shown here is derived from an EMBL/GenBank/DDBJ whole genome shotgun (WGS) entry which is preliminary data.</text>
</comment>
<reference evidence="2" key="1">
    <citation type="journal article" date="2019" name="Int. J. Syst. Evol. Microbiol.">
        <title>The Global Catalogue of Microorganisms (GCM) 10K type strain sequencing project: providing services to taxonomists for standard genome sequencing and annotation.</title>
        <authorList>
            <consortium name="The Broad Institute Genomics Platform"/>
            <consortium name="The Broad Institute Genome Sequencing Center for Infectious Disease"/>
            <person name="Wu L."/>
            <person name="Ma J."/>
        </authorList>
    </citation>
    <scope>NUCLEOTIDE SEQUENCE [LARGE SCALE GENOMIC DNA]</scope>
    <source>
        <strain evidence="2">JCM 16540</strain>
    </source>
</reference>
<dbReference type="EMBL" id="BAAAYR010000004">
    <property type="protein sequence ID" value="GAA3570156.1"/>
    <property type="molecule type" value="Genomic_DNA"/>
</dbReference>
<protein>
    <recommendedName>
        <fullName evidence="3">Ig-like domain-containing protein</fullName>
    </recommendedName>
</protein>
<keyword evidence="2" id="KW-1185">Reference proteome</keyword>
<gene>
    <name evidence="1" type="ORF">GCM10022197_28200</name>
</gene>
<organism evidence="1 2">
    <name type="scientific">Microlunatus spumicola</name>
    <dbReference type="NCBI Taxonomy" id="81499"/>
    <lineage>
        <taxon>Bacteria</taxon>
        <taxon>Bacillati</taxon>
        <taxon>Actinomycetota</taxon>
        <taxon>Actinomycetes</taxon>
        <taxon>Propionibacteriales</taxon>
        <taxon>Propionibacteriaceae</taxon>
        <taxon>Microlunatus</taxon>
    </lineage>
</organism>